<feature type="domain" description="ABC toxin N-terminal" evidence="3">
    <location>
        <begin position="1984"/>
        <end position="2113"/>
    </location>
</feature>
<gene>
    <name evidence="4" type="ORF">LY89DRAFT_455463</name>
</gene>
<evidence type="ECO:0000313" key="4">
    <source>
        <dbReference type="EMBL" id="KUJ20811.1"/>
    </source>
</evidence>
<evidence type="ECO:0000256" key="1">
    <source>
        <dbReference type="SAM" id="MobiDB-lite"/>
    </source>
</evidence>
<accession>A0A194XL03</accession>
<organism evidence="4 5">
    <name type="scientific">Mollisia scopiformis</name>
    <name type="common">Conifer needle endophyte fungus</name>
    <name type="synonym">Phialocephala scopiformis</name>
    <dbReference type="NCBI Taxonomy" id="149040"/>
    <lineage>
        <taxon>Eukaryota</taxon>
        <taxon>Fungi</taxon>
        <taxon>Dikarya</taxon>
        <taxon>Ascomycota</taxon>
        <taxon>Pezizomycotina</taxon>
        <taxon>Leotiomycetes</taxon>
        <taxon>Helotiales</taxon>
        <taxon>Mollisiaceae</taxon>
        <taxon>Mollisia</taxon>
    </lineage>
</organism>
<evidence type="ECO:0000259" key="3">
    <source>
        <dbReference type="Pfam" id="PF20220"/>
    </source>
</evidence>
<dbReference type="RefSeq" id="XP_018075166.1">
    <property type="nucleotide sequence ID" value="XM_018207632.1"/>
</dbReference>
<dbReference type="InParanoid" id="A0A194XL03"/>
<evidence type="ECO:0000313" key="5">
    <source>
        <dbReference type="Proteomes" id="UP000070700"/>
    </source>
</evidence>
<name>A0A194XL03_MOLSC</name>
<dbReference type="InterPro" id="IPR040840">
    <property type="entry name" value="TcA_TcB_BD"/>
</dbReference>
<feature type="compositionally biased region" description="Low complexity" evidence="1">
    <location>
        <begin position="2183"/>
        <end position="2194"/>
    </location>
</feature>
<feature type="region of interest" description="Disordered" evidence="1">
    <location>
        <begin position="2172"/>
        <end position="2194"/>
    </location>
</feature>
<feature type="region of interest" description="Disordered" evidence="1">
    <location>
        <begin position="196"/>
        <end position="215"/>
    </location>
</feature>
<dbReference type="InterPro" id="IPR046839">
    <property type="entry name" value="ABC_toxin_N"/>
</dbReference>
<reference evidence="4 5" key="1">
    <citation type="submission" date="2015-10" db="EMBL/GenBank/DDBJ databases">
        <title>Full genome of DAOMC 229536 Phialocephala scopiformis, a fungal endophyte of spruce producing the potent anti-insectan compound rugulosin.</title>
        <authorList>
            <consortium name="DOE Joint Genome Institute"/>
            <person name="Walker A.K."/>
            <person name="Frasz S.L."/>
            <person name="Seifert K.A."/>
            <person name="Miller J.D."/>
            <person name="Mondo S.J."/>
            <person name="Labutti K."/>
            <person name="Lipzen A."/>
            <person name="Dockter R."/>
            <person name="Kennedy M."/>
            <person name="Grigoriev I.V."/>
            <person name="Spatafora J.W."/>
        </authorList>
    </citation>
    <scope>NUCLEOTIDE SEQUENCE [LARGE SCALE GENOMIC DNA]</scope>
    <source>
        <strain evidence="4 5">CBS 120377</strain>
    </source>
</reference>
<dbReference type="Proteomes" id="UP000070700">
    <property type="component" value="Unassembled WGS sequence"/>
</dbReference>
<dbReference type="EMBL" id="KQ947409">
    <property type="protein sequence ID" value="KUJ20811.1"/>
    <property type="molecule type" value="Genomic_DNA"/>
</dbReference>
<feature type="domain" description="Tc toxin complex TcA C-terminal TcB-binding" evidence="2">
    <location>
        <begin position="2799"/>
        <end position="3090"/>
    </location>
</feature>
<protein>
    <recommendedName>
        <fullName evidence="6">Insecticidal toxin complex protein</fullName>
    </recommendedName>
</protein>
<evidence type="ECO:0008006" key="6">
    <source>
        <dbReference type="Google" id="ProtNLM"/>
    </source>
</evidence>
<dbReference type="Pfam" id="PF20220">
    <property type="entry name" value="ABC_toxin_N"/>
    <property type="match status" value="1"/>
</dbReference>
<sequence length="3281" mass="364664">MSTSTVNLVLVKLVPTQPCKPDVFLSTLKNLTITAYDLDVEDSLVGTEIGTAGGLTDLAGLLFNPLDGQQHTKLDNSILQEFSQDTSTPIPIPPQPYSVATAIIIVSPPLGRSKLNLRVQYQLNGALVGTTLDYGVQVIDMSLVPDQKNYFTMPASTYFSLPLQPPSTSTVQLPSDGSAPDFGTLLKAINAALDQDTSPDTSYSQHLETRSTPLTASQSQQLASVITWDRSLYPLPVPSGSLDTIYTLPLSGDSDTDAENSRNQFSSDLSNYYTTYGADATRLANFVYAVSAAITCEQLSVSANTAGLTFPVEADTSSTEADKSSTKVEADTSSTNAVFSEASLVFTYTDDLPAGEPRFTVPAAFFYALGAILPISIPASQRFSSAILSTEPQLGTIFENNIQAGILASSIAPVTVSGNPVNQYQAARRLAALGFTSNTTVDLKYLMTKDEKGNLEQPDLIGDWLSFAETSDLINTDFWAKAIKNHPGEYLNFLLQAITQGETALVDAIKTILHVKTVTKLVGITPDQWQNFFALPASNGNPAISKLLPDFTLPGTTEQRVNAFVQRLGKFFTVTGTAVLPPQVSTGGVATFGIPAGDALQLFINQYLIQIGKTVDFSVMLDDKDLEKVVLAVFPNDPRNREGLKQAVEIITNLFQVTSISQNKSPVLADFQFSLMEALYARGFTHPRVITKLTGEQFQRALMGTIAYPKTTSNQIYSLAQAISTTQSKTGPSQVGSFIPVNQANSLVSVIPRNNLAPFGLVAYLHDILAIPLGTTTLAQVIGLRRGLVANLKVSVENLETILPAIDLVNEALEAVGANVSNPGGVVYDTDVQLLVDRIGLKVEQPNILTAIPQYSSPEPFTNPNVYNALKNCFTSSYLPYSQAIDIATSNLSVLGTERFDVLRHFRKDITEFAIDASLGPSDFQSHLWRYPVRFELALSYVNITTEEYWSLFASDVPDNELLGSVLGFDWDFSSEFSVSVRNFLQFTGINKNDLLQLSKTRFVPLELASKDPLGSTSTVHLNVPNSELSLTLRKLFLFIRLWRCLSRSVISSVSWNTLALICEALHFFNKAVNPDFPRQLAALLMLQNHFKLSLVTRHPDMPWANRSTRTGGSLLSLWALPAMQSVERDHAIDFFLHRIQDYSKSCHACKDRPTGFQKALKDNLRALSLLAGFTDEDPWYAKPTCTIRFAEILAKIYASNLSVGETIFLFVPDCHLIGDDPFPLPDAGKSAIETLKYPDDDEHGIWQLREQLLSVSLGEEDIVGWTWQEMKTVIFELGGLQAKDSFDALGIHFFPAALENCGHQVNFRDRRFEVELAVADTTPSLWTIDQCSPFHYDAEDSGKLWTELPLPDEAVITLLKSSRQLNAKEIQAVQDLNFAPRALLAPFALIFENFPAAVKTLLHEHQEERRFAFFQEQFEIFHRRCKKIADHLAKHVSKATGKGSPDNKRVAWDVLRHIAADENVRIKTAGLSDPEYTWDPSLSGGAFASLLGLVGTGLPGQYEIHHKDEPSKIWREFSGDLTFFGDENNETSVPIPTVLPSLDLSIETEETNIEIVNGFAIRDQDGKSLGGAEPFRVVWTGALLIASAGEYFFHAGHPRPGDETPSFEEAKHDCWLLTLSSGQKSWTVLNYGWDASTTCEAEPEGLFLQHGVYHIEIHYKHQLPTSAGEKHRRTGFQVKYKGPDTDDVLSVVPACKLFQESKNATLGHDLTVTGSAATYLNSHYTSSLRDIRRTYQRVFKGILFCSRSTLSAKPIHKDNVGGSELQYLLQNPKSFVGTSYYRSTTPETGFKTCRAVFDLNLLPVTDPYKSPDISDDFRAHPSPELQAALFDWWERIFDYSQLRDWVRKTRNRDCWMLFFEASQQAPKPEKLLRYLSVNSSFAPQVLTYFDPSNPDSQVSVSTADLTDERWATRVWRSSNLIGDLKHRFVSEQLESTRPWLWASDDPNTQIGDASGNQNLTNFVLRSLLSKPGSTIADVKKINDRLRLRAHAALLAYLCGKDRVALPFGQATYVREPRDLNALLLMDVEVGANKKTTRIDDAIISVQTFVQRLRLGLEPEFDISSEFIQTWDAKYSTYKTWETAKRRELYEENWIQWDELQEARKSEGFRSFEQQLRRGVLSVPAPTKSLYWNGPQLAAEGDLEDLQSVEFVSLENTPLSTDTQISATTSGMSLLGQPEHDGQPSSLSSLPGDDSAVGDVEQLPLWIQAAVRLGAKFIRVTASSPPPAITESRSHKHSHAIHDSLGPSIDEYYFWLTPLQYFDEKNAEQKLGLGATPPDPACDWDPDRVNADGVKLKDLLKWQSQPVLYLSWCKVHLGQFGTPQQSIRGAAYNGSGIPALDLVGRQADSLLLNANGVAAFQYNIADDSVSNLIDDVSSGSSAVPIIPVIDTSQFPKPLSAYPYFVYFEPGAPLVPPSNFSTALSVAQTLSSQGSFEAALKWFDLAYDQPGSPLKRDNSWMSNPATSTNSGDTRTKAILLEYLDTLLQWGIQLSRKDEIESSRQALVIFNLIDDILGDRPIEVFSDDTGSGSMTIQNFSPAPLPLNPRLVALYDSVADNLTKLRNQSGVDISSHNSDLIRLSPSSPHTPHRRLPYRFTSVMSKATELAQMASSMGASLQSALEKGDAEYLSSIQAGQERQLVTRALEGKKNDFRAADWDVQSLERSLQHSLCDLNSTQTNIRNGNNSNENDYVTFTDVALGLRIAAQALMAAGQGVSVAPDVYAGGAGALGSPLQFEKITGGSSFASFFSFASEIVNSQADAMGTTAGVRLTQSTWDRRMDDWMHAVDMTTIELQSLECQKLAADRRRQNALFDVNNTQRQIDHSVETQNFMRDKTTNFDTYLFLQREATIAYRQLYNLALDAAQVAQESYHYEIRADYRNFMKDCSWDGLHSGLMAGDRLSLALQEMNRAYMEHNIREHELTKQLSLAMHFPESFLQLKLTGKCEIAIPEWIFDLDYPGHYMRRIKNVNLTIPCVVGPYTGMHCRLELLNSAIRVSNILAESASEMGGYECQSLTSDDRFAFLYGAREGIATSTGMSDSGLFQLSLQDERYLPFEFAGAVSKWKIELPPENNQFDMSTLTDVIIQLNYTSRDGGEALKRAASLNAQTRLPGDGWRLFDVRHDMSNAWAMLERSFIHEESREKHHKRMRPDLRLHLHRNMFPFLTGRRGIRVVRFEFFVQLATTPSAGSHFRTRYYAPGIKGSHEDEDEDFYHDSSEDIWFDFVAHAKWPGLYHGSLYTEIEIPLKLRSGQSDGSLLRFPEKLGEIHEFYILCQYEAVDKAP</sequence>
<dbReference type="STRING" id="149040.A0A194XL03"/>
<dbReference type="OrthoDB" id="4940706at2759"/>
<dbReference type="Pfam" id="PF18276">
    <property type="entry name" value="TcA_TcB_BD"/>
    <property type="match status" value="1"/>
</dbReference>
<dbReference type="GeneID" id="28817358"/>
<keyword evidence="5" id="KW-1185">Reference proteome</keyword>
<evidence type="ECO:0000259" key="2">
    <source>
        <dbReference type="Pfam" id="PF18276"/>
    </source>
</evidence>
<dbReference type="KEGG" id="psco:LY89DRAFT_455463"/>
<proteinExistence type="predicted"/>